<dbReference type="Proteomes" id="UP000189728">
    <property type="component" value="Unassembled WGS sequence"/>
</dbReference>
<sequence length="103" mass="12152">MRSKRKYKHKRNSCFTIIKTEYEDGQPVWFKVYNGFIATVCIVIWFFVFLVGLRVSELDELQGLRYFFGIMVGVLGVFVIAKISDFLQSLGWKIFKRVNDEVK</sequence>
<organism evidence="2 3">
    <name type="scientific">Campylobacter pinnipediorum subsp. pinnipediorum</name>
    <dbReference type="NCBI Taxonomy" id="1660067"/>
    <lineage>
        <taxon>Bacteria</taxon>
        <taxon>Pseudomonadati</taxon>
        <taxon>Campylobacterota</taxon>
        <taxon>Epsilonproteobacteria</taxon>
        <taxon>Campylobacterales</taxon>
        <taxon>Campylobacteraceae</taxon>
        <taxon>Campylobacter</taxon>
    </lineage>
</organism>
<comment type="caution">
    <text evidence="2">The sequence shown here is derived from an EMBL/GenBank/DDBJ whole genome shotgun (WGS) entry which is preliminary data.</text>
</comment>
<name>A0AAX0L9D4_9BACT</name>
<protein>
    <submittedName>
        <fullName evidence="2">Uncharacterized protein</fullName>
    </submittedName>
</protein>
<gene>
    <name evidence="2" type="ORF">BFG04_03750</name>
</gene>
<evidence type="ECO:0000256" key="1">
    <source>
        <dbReference type="SAM" id="Phobius"/>
    </source>
</evidence>
<accession>A0AAX0L9D4</accession>
<keyword evidence="1" id="KW-1133">Transmembrane helix</keyword>
<evidence type="ECO:0000313" key="2">
    <source>
        <dbReference type="EMBL" id="OPA77219.1"/>
    </source>
</evidence>
<reference evidence="2 3" key="1">
    <citation type="submission" date="2016-08" db="EMBL/GenBank/DDBJ databases">
        <title>Campylobacter species from sea mammals.</title>
        <authorList>
            <person name="Gilbert M.J."/>
            <person name="Byrne B.A."/>
            <person name="Zomer A.L."/>
            <person name="Wagenaar J.A."/>
        </authorList>
    </citation>
    <scope>NUCLEOTIDE SEQUENCE [LARGE SCALE GENOMIC DNA]</scope>
    <source>
        <strain evidence="2 3">1105248</strain>
    </source>
</reference>
<keyword evidence="1" id="KW-0812">Transmembrane</keyword>
<feature type="transmembrane region" description="Helical" evidence="1">
    <location>
        <begin position="32"/>
        <end position="54"/>
    </location>
</feature>
<proteinExistence type="predicted"/>
<dbReference type="RefSeq" id="WP_078415513.1">
    <property type="nucleotide sequence ID" value="NZ_MCRK01000036.1"/>
</dbReference>
<feature type="transmembrane region" description="Helical" evidence="1">
    <location>
        <begin position="66"/>
        <end position="87"/>
    </location>
</feature>
<dbReference type="AlphaFoldDB" id="A0AAX0L9D4"/>
<dbReference type="EMBL" id="MCRK01000036">
    <property type="protein sequence ID" value="OPA77219.1"/>
    <property type="molecule type" value="Genomic_DNA"/>
</dbReference>
<keyword evidence="1" id="KW-0472">Membrane</keyword>
<evidence type="ECO:0000313" key="3">
    <source>
        <dbReference type="Proteomes" id="UP000189728"/>
    </source>
</evidence>